<proteinExistence type="predicted"/>
<reference evidence="1" key="2">
    <citation type="journal article" date="2023" name="Microbiome">
        <title>Synthase-selected sorting approach identifies a beta-lactone synthase in a nudibranch symbiotic bacterium.</title>
        <authorList>
            <person name="Dzunkova M."/>
            <person name="La Clair J.J."/>
            <person name="Tyml T."/>
            <person name="Doud D."/>
            <person name="Schulz F."/>
            <person name="Piquer-Esteban S."/>
            <person name="Porcel Sanchis D."/>
            <person name="Osborn A."/>
            <person name="Robinson D."/>
            <person name="Louie K.B."/>
            <person name="Bowen B.P."/>
            <person name="Bowers R.M."/>
            <person name="Lee J."/>
            <person name="Arnau V."/>
            <person name="Diaz-Villanueva W."/>
            <person name="Stepanauskas R."/>
            <person name="Gosliner T."/>
            <person name="Date S.V."/>
            <person name="Northen T.R."/>
            <person name="Cheng J.F."/>
            <person name="Burkart M.D."/>
            <person name="Woyke T."/>
        </authorList>
    </citation>
    <scope>NUCLEOTIDE SEQUENCE</scope>
    <source>
        <strain evidence="1">Df01</strain>
    </source>
</reference>
<gene>
    <name evidence="1" type="ORF">NQX30_04785</name>
</gene>
<dbReference type="Pfam" id="PF06074">
    <property type="entry name" value="Portal_Mu"/>
    <property type="match status" value="1"/>
</dbReference>
<evidence type="ECO:0000313" key="2">
    <source>
        <dbReference type="Proteomes" id="UP001168167"/>
    </source>
</evidence>
<dbReference type="EMBL" id="JANQAO010000003">
    <property type="protein sequence ID" value="MDM5147686.1"/>
    <property type="molecule type" value="Genomic_DNA"/>
</dbReference>
<accession>A0ABT7QLU7</accession>
<comment type="caution">
    <text evidence="1">The sequence shown here is derived from an EMBL/GenBank/DDBJ whole genome shotgun (WGS) entry which is preliminary data.</text>
</comment>
<reference evidence="1" key="1">
    <citation type="submission" date="2022-08" db="EMBL/GenBank/DDBJ databases">
        <authorList>
            <person name="Dzunkova M."/>
            <person name="La Clair J."/>
            <person name="Tyml T."/>
            <person name="Doud D."/>
            <person name="Schulz F."/>
            <person name="Piquer S."/>
            <person name="Porcel Sanchis D."/>
            <person name="Osborn A."/>
            <person name="Robinson D."/>
            <person name="Louie K.B."/>
            <person name="Bowen B.P."/>
            <person name="Bowers R."/>
            <person name="Lee J."/>
            <person name="Arnau Llombart V."/>
            <person name="Diaz Villanueva W."/>
            <person name="Gosliner T."/>
            <person name="Northen T."/>
            <person name="Cheng J.-F."/>
            <person name="Burkart M.D."/>
            <person name="Woyke T."/>
        </authorList>
    </citation>
    <scope>NUCLEOTIDE SEQUENCE</scope>
    <source>
        <strain evidence="1">Df01</strain>
    </source>
</reference>
<evidence type="ECO:0000313" key="1">
    <source>
        <dbReference type="EMBL" id="MDM5147686.1"/>
    </source>
</evidence>
<keyword evidence="2" id="KW-1185">Reference proteome</keyword>
<name>A0ABT7QLU7_9GAMM</name>
<sequence>MSRILDPDGEPLTADPKKLTEQLARARAFGVRNPYNRTEQLRWLNPSRLGNIYRGVNDNGDMQEFAELAEEIEEHDAHYRVLLQQRKLATSSRRWQIEPAGISARDTVVATVVSDVLNSPEFSKCVLDLLDGIAKGYSVVEIVWAVQDGILLPVSYDWVDARLIVFSREDGKTPLIITDNPSPAAEAGMVGRAALPLSPAKFISHTPQTKSGLPGRGGIAKPAMMLQMLKGYAVRDWWAFIEVFGLPTRIGKYGPEASDDDIDTLVTAVSQLASDAGCVIPASMEIEFIQTGKSASSNGHALFEASAKWCDSQLSKLVLGGTMTADDGSSLSQAQIHYDVREDLVEDDAQQLAMTVLKDLVRWIVGLNFDGAAAPKISLPADDNEDALAILDRVERATNLGLTVNKSWLQSLMALPLPKDDDDTLIAKTAPPETNALNADEEENDDYGNWMAVVNNREKKIRDALKGAESPNDFVDRGISQPLDKTTVDELALQRFARR</sequence>
<dbReference type="InterPro" id="IPR009279">
    <property type="entry name" value="Portal_Mu"/>
</dbReference>
<protein>
    <submittedName>
        <fullName evidence="1">DUF935 domain-containing protein</fullName>
    </submittedName>
</protein>
<dbReference type="Proteomes" id="UP001168167">
    <property type="component" value="Unassembled WGS sequence"/>
</dbReference>
<organism evidence="1 2">
    <name type="scientific">Candidatus Doriopsillibacter californiensis</name>
    <dbReference type="NCBI Taxonomy" id="2970740"/>
    <lineage>
        <taxon>Bacteria</taxon>
        <taxon>Pseudomonadati</taxon>
        <taxon>Pseudomonadota</taxon>
        <taxon>Gammaproteobacteria</taxon>
        <taxon>Candidatus Tethybacterales</taxon>
        <taxon>Candidatus Persebacteraceae</taxon>
        <taxon>Candidatus Doriopsillibacter</taxon>
    </lineage>
</organism>